<accession>A0ACB6QWL4</accession>
<evidence type="ECO:0000313" key="1">
    <source>
        <dbReference type="EMBL" id="KAF2470467.1"/>
    </source>
</evidence>
<reference evidence="1" key="1">
    <citation type="journal article" date="2020" name="Stud. Mycol.">
        <title>101 Dothideomycetes genomes: a test case for predicting lifestyles and emergence of pathogens.</title>
        <authorList>
            <person name="Haridas S."/>
            <person name="Albert R."/>
            <person name="Binder M."/>
            <person name="Bloem J."/>
            <person name="Labutti K."/>
            <person name="Salamov A."/>
            <person name="Andreopoulos B."/>
            <person name="Baker S."/>
            <person name="Barry K."/>
            <person name="Bills G."/>
            <person name="Bluhm B."/>
            <person name="Cannon C."/>
            <person name="Castanera R."/>
            <person name="Culley D."/>
            <person name="Daum C."/>
            <person name="Ezra D."/>
            <person name="Gonzalez J."/>
            <person name="Henrissat B."/>
            <person name="Kuo A."/>
            <person name="Liang C."/>
            <person name="Lipzen A."/>
            <person name="Lutzoni F."/>
            <person name="Magnuson J."/>
            <person name="Mondo S."/>
            <person name="Nolan M."/>
            <person name="Ohm R."/>
            <person name="Pangilinan J."/>
            <person name="Park H.-J."/>
            <person name="Ramirez L."/>
            <person name="Alfaro M."/>
            <person name="Sun H."/>
            <person name="Tritt A."/>
            <person name="Yoshinaga Y."/>
            <person name="Zwiers L.-H."/>
            <person name="Turgeon B."/>
            <person name="Goodwin S."/>
            <person name="Spatafora J."/>
            <person name="Crous P."/>
            <person name="Grigoriev I."/>
        </authorList>
    </citation>
    <scope>NUCLEOTIDE SEQUENCE</scope>
    <source>
        <strain evidence="1">ATCC 200398</strain>
    </source>
</reference>
<organism evidence="1 2">
    <name type="scientific">Lindgomyces ingoldianus</name>
    <dbReference type="NCBI Taxonomy" id="673940"/>
    <lineage>
        <taxon>Eukaryota</taxon>
        <taxon>Fungi</taxon>
        <taxon>Dikarya</taxon>
        <taxon>Ascomycota</taxon>
        <taxon>Pezizomycotina</taxon>
        <taxon>Dothideomycetes</taxon>
        <taxon>Pleosporomycetidae</taxon>
        <taxon>Pleosporales</taxon>
        <taxon>Lindgomycetaceae</taxon>
        <taxon>Lindgomyces</taxon>
    </lineage>
</organism>
<dbReference type="Proteomes" id="UP000799755">
    <property type="component" value="Unassembled WGS sequence"/>
</dbReference>
<sequence>MKFTSVVPAIAVFAFAAPKVYGFHDHTVKELVGPNGVAMAHVGFADYMARLERVGHGGKIAHDGSVEDVKHDEVKRSVTKSCTVETVTTTVTVYPSSCDTATTSAFPSASSVPGVSTLVSTIGFSTIPSTDPSMLSTGTSASTSSAYVVPSSTGLSTSAVTATSTLKASSLPPIPTNGVPILHHDIALGAVAMVIAMMA</sequence>
<proteinExistence type="predicted"/>
<name>A0ACB6QWL4_9PLEO</name>
<dbReference type="EMBL" id="MU003508">
    <property type="protein sequence ID" value="KAF2470467.1"/>
    <property type="molecule type" value="Genomic_DNA"/>
</dbReference>
<keyword evidence="2" id="KW-1185">Reference proteome</keyword>
<evidence type="ECO:0000313" key="2">
    <source>
        <dbReference type="Proteomes" id="UP000799755"/>
    </source>
</evidence>
<comment type="caution">
    <text evidence="1">The sequence shown here is derived from an EMBL/GenBank/DDBJ whole genome shotgun (WGS) entry which is preliminary data.</text>
</comment>
<gene>
    <name evidence="1" type="ORF">BDR25DRAFT_314660</name>
</gene>
<protein>
    <submittedName>
        <fullName evidence="1">Uncharacterized protein</fullName>
    </submittedName>
</protein>